<organism evidence="5 6">
    <name type="scientific">Carex littledalei</name>
    <dbReference type="NCBI Taxonomy" id="544730"/>
    <lineage>
        <taxon>Eukaryota</taxon>
        <taxon>Viridiplantae</taxon>
        <taxon>Streptophyta</taxon>
        <taxon>Embryophyta</taxon>
        <taxon>Tracheophyta</taxon>
        <taxon>Spermatophyta</taxon>
        <taxon>Magnoliopsida</taxon>
        <taxon>Liliopsida</taxon>
        <taxon>Poales</taxon>
        <taxon>Cyperaceae</taxon>
        <taxon>Cyperoideae</taxon>
        <taxon>Cariceae</taxon>
        <taxon>Carex</taxon>
        <taxon>Carex subgen. Euthyceras</taxon>
    </lineage>
</organism>
<feature type="repeat" description="PPR" evidence="3">
    <location>
        <begin position="201"/>
        <end position="235"/>
    </location>
</feature>
<feature type="region of interest" description="Disordered" evidence="4">
    <location>
        <begin position="647"/>
        <end position="666"/>
    </location>
</feature>
<dbReference type="Pfam" id="PF01535">
    <property type="entry name" value="PPR"/>
    <property type="match status" value="1"/>
</dbReference>
<evidence type="ECO:0000256" key="3">
    <source>
        <dbReference type="PROSITE-ProRule" id="PRU00708"/>
    </source>
</evidence>
<feature type="repeat" description="PPR" evidence="3">
    <location>
        <begin position="443"/>
        <end position="477"/>
    </location>
</feature>
<feature type="repeat" description="PPR" evidence="3">
    <location>
        <begin position="166"/>
        <end position="200"/>
    </location>
</feature>
<evidence type="ECO:0000256" key="4">
    <source>
        <dbReference type="SAM" id="MobiDB-lite"/>
    </source>
</evidence>
<dbReference type="AlphaFoldDB" id="A0A833VI67"/>
<proteinExistence type="predicted"/>
<reference evidence="5" key="1">
    <citation type="submission" date="2020-01" db="EMBL/GenBank/DDBJ databases">
        <title>Genome sequence of Kobresia littledalei, the first chromosome-level genome in the family Cyperaceae.</title>
        <authorList>
            <person name="Qu G."/>
        </authorList>
    </citation>
    <scope>NUCLEOTIDE SEQUENCE</scope>
    <source>
        <strain evidence="5">C.B.Clarke</strain>
        <tissue evidence="5">Leaf</tissue>
    </source>
</reference>
<keyword evidence="2" id="KW-0809">Transit peptide</keyword>
<dbReference type="OrthoDB" id="185373at2759"/>
<evidence type="ECO:0000313" key="6">
    <source>
        <dbReference type="Proteomes" id="UP000623129"/>
    </source>
</evidence>
<gene>
    <name evidence="5" type="ORF">FCM35_KLT00275</name>
</gene>
<dbReference type="PANTHER" id="PTHR47940:SF1">
    <property type="entry name" value="PROTEIN LOW PHOTOSYNTHETIC EFFICIENCY 1, CHLOROPLASTIC"/>
    <property type="match status" value="1"/>
</dbReference>
<dbReference type="NCBIfam" id="TIGR00756">
    <property type="entry name" value="PPR"/>
    <property type="match status" value="6"/>
</dbReference>
<evidence type="ECO:0000256" key="1">
    <source>
        <dbReference type="ARBA" id="ARBA00022737"/>
    </source>
</evidence>
<dbReference type="InterPro" id="IPR011990">
    <property type="entry name" value="TPR-like_helical_dom_sf"/>
</dbReference>
<dbReference type="Proteomes" id="UP000623129">
    <property type="component" value="Unassembled WGS sequence"/>
</dbReference>
<protein>
    <submittedName>
        <fullName evidence="5">Pentatricopeptide repeat-containing protein</fullName>
    </submittedName>
</protein>
<feature type="compositionally biased region" description="Polar residues" evidence="4">
    <location>
        <begin position="653"/>
        <end position="666"/>
    </location>
</feature>
<feature type="repeat" description="PPR" evidence="3">
    <location>
        <begin position="583"/>
        <end position="617"/>
    </location>
</feature>
<dbReference type="Pfam" id="PF13812">
    <property type="entry name" value="PPR_3"/>
    <property type="match status" value="3"/>
</dbReference>
<dbReference type="EMBL" id="SWLB01000001">
    <property type="protein sequence ID" value="KAF3341637.1"/>
    <property type="molecule type" value="Genomic_DNA"/>
</dbReference>
<comment type="caution">
    <text evidence="5">The sequence shown here is derived from an EMBL/GenBank/DDBJ whole genome shotgun (WGS) entry which is preliminary data.</text>
</comment>
<evidence type="ECO:0000313" key="5">
    <source>
        <dbReference type="EMBL" id="KAF3341637.1"/>
    </source>
</evidence>
<dbReference type="InterPro" id="IPR002885">
    <property type="entry name" value="PPR_rpt"/>
</dbReference>
<dbReference type="PANTHER" id="PTHR47940">
    <property type="entry name" value="OS12G0283900 PROTEIN"/>
    <property type="match status" value="1"/>
</dbReference>
<accession>A0A833VI67</accession>
<dbReference type="Gene3D" id="1.25.40.10">
    <property type="entry name" value="Tetratricopeptide repeat domain"/>
    <property type="match status" value="4"/>
</dbReference>
<feature type="repeat" description="PPR" evidence="3">
    <location>
        <begin position="513"/>
        <end position="547"/>
    </location>
</feature>
<sequence>MQPVIASYPNQSILAKSYLDSDKLWVFSFEKIRRKGCISCSSYISFPSSRFAPNFSQLKTDAKNKGAFYTTRCFNGVLGLDQTCEKVEVDYEEISDAVQNGRIDVRALTLTLHDAKTADDMAELLKDYPYLPLQVYNCIIRRLGFAQRLDAAFAIVEWLKKNRTLNELIYNSLLSAVKISKRFYKVSEVIDDMRSQGFEPNIVTYNTLMSIYIEVGKTKEIFNLFSQIEVAGLSPSTATYCTILSTYKEMEDAHGALEYFIKFREKYQMGQLQRDSFEEDLERAFVKIETCTVKICLSLMRKWLLKEENNTAEVLRFLSCMDKADVKLDQYFLGRLVWVCTRKEHYMLVEELYKRSREPGLEGDLSVSVCNRIIWFMGKAKKWWAALEVFEEMLERGPMPNNFSFGLVVSNFIVLLMAARQRGIYRWPLKLLDKMGERDLTPSTKQWNTILIACSKVYETEAAVEIFQLMVQKGEKPSVLTYGLLLSSLEKGALYDEAVRVWDHMRKVGVKPNVYAYTIMASMYARKGNHDMVDLVLQEMAAARIEPTVVTFNAIISGCAKGRMGAAAFEWFHKMEGRNVKPNEVSYEKVIVALARDGKPKLAHQMYEKACKEGFVLKQRAHDAVFKAGGVGGVSVHLDDLGSYPVERRKSTQNKSNQSDFCYSSA</sequence>
<keyword evidence="1" id="KW-0677">Repeat</keyword>
<evidence type="ECO:0000256" key="2">
    <source>
        <dbReference type="ARBA" id="ARBA00022946"/>
    </source>
</evidence>
<name>A0A833VI67_9POAL</name>
<feature type="repeat" description="PPR" evidence="3">
    <location>
        <begin position="478"/>
        <end position="512"/>
    </location>
</feature>
<dbReference type="InterPro" id="IPR053343">
    <property type="entry name" value="PSII_mRNA-binding_protein"/>
</dbReference>
<keyword evidence="6" id="KW-1185">Reference proteome</keyword>
<feature type="repeat" description="PPR" evidence="3">
    <location>
        <begin position="548"/>
        <end position="582"/>
    </location>
</feature>
<dbReference type="PROSITE" id="PS51375">
    <property type="entry name" value="PPR"/>
    <property type="match status" value="8"/>
</dbReference>
<feature type="repeat" description="PPR" evidence="3">
    <location>
        <begin position="366"/>
        <end position="400"/>
    </location>
</feature>